<organism evidence="3">
    <name type="scientific">gut metagenome</name>
    <dbReference type="NCBI Taxonomy" id="749906"/>
    <lineage>
        <taxon>unclassified sequences</taxon>
        <taxon>metagenomes</taxon>
        <taxon>organismal metagenomes</taxon>
    </lineage>
</organism>
<dbReference type="GO" id="GO:0005524">
    <property type="term" value="F:ATP binding"/>
    <property type="evidence" value="ECO:0007669"/>
    <property type="project" value="InterPro"/>
</dbReference>
<evidence type="ECO:0000259" key="2">
    <source>
        <dbReference type="PROSITE" id="PS51192"/>
    </source>
</evidence>
<dbReference type="AlphaFoldDB" id="J9H5G7"/>
<feature type="non-terminal residue" evidence="3">
    <location>
        <position position="897"/>
    </location>
</feature>
<proteinExistence type="predicted"/>
<dbReference type="GO" id="GO:0016787">
    <property type="term" value="F:hydrolase activity"/>
    <property type="evidence" value="ECO:0007669"/>
    <property type="project" value="InterPro"/>
</dbReference>
<feature type="non-terminal residue" evidence="3">
    <location>
        <position position="1"/>
    </location>
</feature>
<accession>J9H5G7</accession>
<dbReference type="EMBL" id="AMCI01000447">
    <property type="protein sequence ID" value="EJX09170.1"/>
    <property type="molecule type" value="Genomic_DNA"/>
</dbReference>
<gene>
    <name evidence="3" type="ORF">EVA_02720</name>
</gene>
<dbReference type="InterPro" id="IPR027417">
    <property type="entry name" value="P-loop_NTPase"/>
</dbReference>
<dbReference type="GO" id="GO:0003677">
    <property type="term" value="F:DNA binding"/>
    <property type="evidence" value="ECO:0007669"/>
    <property type="project" value="InterPro"/>
</dbReference>
<dbReference type="InterPro" id="IPR014001">
    <property type="entry name" value="Helicase_ATP-bd"/>
</dbReference>
<dbReference type="SMART" id="SM00487">
    <property type="entry name" value="DEXDc"/>
    <property type="match status" value="1"/>
</dbReference>
<name>J9H5G7_9ZZZZ</name>
<feature type="domain" description="Helicase ATP-binding" evidence="2">
    <location>
        <begin position="201"/>
        <end position="472"/>
    </location>
</feature>
<sequence length="897" mass="101517">KAERRGNSRNGGSQSIGEDIDSFLADAMKEFDGVLDEFKRAGKDELSISLVGMSNHQMEVLPRLIAAGAKVGYAYMKKGIHNFAEWAKQMRKALGGKLTDAGLSENEIDAFITEIWKSKLPIDGEIHTLEEWAGILGKAELRKKVGESLEEKRKAQLEAEPVAVKVCDRENIADTLPFLLPQQQDDVLKAETQFFDESHNDREHAFGKGYMFTNGTGTGKTYTGLGIVKRFIKQGKGRVLVLTPSQTKVGDWIKDAKNLGIDLKDLDAVAKAKKDGSTATTEKGEGAVITTYANFRQNKALLEDLFDLVVYDESHRLLENKGGIGTAGSLQHYKLSNRNEQYAYLRLQETNPIWNSCIAKKEEFDMQHTKIIERLKKKHGIANDWLLKQRGELPPSFSDKWTDEMEQKYPGLAKLRKEIIKLDAKYEKEVKPELERQAKENMKHTKVVFLSATPFNTRENLEYVEGYIFSYPKNDKQVGYANQDKRSQFYLEHFGAGYRWRYNRLESSTSNAEAVSKQEVEFSDYLQHTLQTMSGRIIDSPYDYSRDFPTITMEKAESFNNAMEELSSDEATGAGYWNVMGDYNYTSALFESMKVSQIIPRLKEHLKRGRKVVVFHRRVDSKESLQFPFNAIFAESLRMAEQESDAQKKTEKKKRIASLKRKYADLLAWEQKLDLRMPREQLADAFGKDNVLFFSGKESKKAKDKAVADFNSDTSGKNIIVIQEASGKEGISLHDTTGEHQRVLVTLALPQSPITALQIEGRIYRIGNKSNAIFEYPLLGLNAELILFGQKFNQQVSTTENLALGSQARNLRESFARGVEEHSGNVDIDSQGVGGKELDAPNATETDAFDRAVLDYYTNQKLKGKRDNREGQDYYPTPEPLGYMMNQWGRIGEGESV</sequence>
<dbReference type="Pfam" id="PF04851">
    <property type="entry name" value="ResIII"/>
    <property type="match status" value="1"/>
</dbReference>
<dbReference type="Gene3D" id="3.40.50.300">
    <property type="entry name" value="P-loop containing nucleotide triphosphate hydrolases"/>
    <property type="match status" value="2"/>
</dbReference>
<comment type="caution">
    <text evidence="3">The sequence shown here is derived from an EMBL/GenBank/DDBJ whole genome shotgun (WGS) entry which is preliminary data.</text>
</comment>
<dbReference type="PROSITE" id="PS51192">
    <property type="entry name" value="HELICASE_ATP_BIND_1"/>
    <property type="match status" value="1"/>
</dbReference>
<evidence type="ECO:0000313" key="3">
    <source>
        <dbReference type="EMBL" id="EJX09170.1"/>
    </source>
</evidence>
<dbReference type="InterPro" id="IPR006935">
    <property type="entry name" value="Helicase/UvrB_N"/>
</dbReference>
<dbReference type="SUPFAM" id="SSF52540">
    <property type="entry name" value="P-loop containing nucleoside triphosphate hydrolases"/>
    <property type="match status" value="1"/>
</dbReference>
<evidence type="ECO:0000256" key="1">
    <source>
        <dbReference type="SAM" id="MobiDB-lite"/>
    </source>
</evidence>
<feature type="region of interest" description="Disordered" evidence="1">
    <location>
        <begin position="822"/>
        <end position="844"/>
    </location>
</feature>
<reference evidence="3" key="1">
    <citation type="journal article" date="2012" name="PLoS ONE">
        <title>Gene sets for utilization of primary and secondary nutrition supplies in the distal gut of endangered iberian lynx.</title>
        <authorList>
            <person name="Alcaide M."/>
            <person name="Messina E."/>
            <person name="Richter M."/>
            <person name="Bargiela R."/>
            <person name="Peplies J."/>
            <person name="Huws S.A."/>
            <person name="Newbold C.J."/>
            <person name="Golyshin P.N."/>
            <person name="Simon M.A."/>
            <person name="Lopez G."/>
            <person name="Yakimov M.M."/>
            <person name="Ferrer M."/>
        </authorList>
    </citation>
    <scope>NUCLEOTIDE SEQUENCE</scope>
</reference>
<protein>
    <submittedName>
        <fullName evidence="3">Type III restriction enzyme, res subunit family protein</fullName>
    </submittedName>
</protein>